<protein>
    <submittedName>
        <fullName evidence="1">Uncharacterized protein</fullName>
    </submittedName>
</protein>
<evidence type="ECO:0000313" key="2">
    <source>
        <dbReference type="Proteomes" id="UP000006054"/>
    </source>
</evidence>
<dbReference type="EMBL" id="CP003345">
    <property type="protein sequence ID" value="AFM04085.1"/>
    <property type="molecule type" value="Genomic_DNA"/>
</dbReference>
<dbReference type="KEGG" id="fli:Fleli_1675"/>
<proteinExistence type="predicted"/>
<keyword evidence="2" id="KW-1185">Reference proteome</keyword>
<dbReference type="HOGENOM" id="CLU_2507834_0_0_10"/>
<accession>I4AJF0</accession>
<dbReference type="AlphaFoldDB" id="I4AJF0"/>
<gene>
    <name evidence="1" type="ordered locus">Fleli_1675</name>
</gene>
<reference evidence="2" key="1">
    <citation type="submission" date="2012-06" db="EMBL/GenBank/DDBJ databases">
        <title>The complete genome of Flexibacter litoralis DSM 6794.</title>
        <authorList>
            <person name="Lucas S."/>
            <person name="Copeland A."/>
            <person name="Lapidus A."/>
            <person name="Glavina del Rio T."/>
            <person name="Dalin E."/>
            <person name="Tice H."/>
            <person name="Bruce D."/>
            <person name="Goodwin L."/>
            <person name="Pitluck S."/>
            <person name="Peters L."/>
            <person name="Ovchinnikova G."/>
            <person name="Lu M."/>
            <person name="Kyrpides N."/>
            <person name="Mavromatis K."/>
            <person name="Ivanova N."/>
            <person name="Brettin T."/>
            <person name="Detter J.C."/>
            <person name="Han C."/>
            <person name="Larimer F."/>
            <person name="Land M."/>
            <person name="Hauser L."/>
            <person name="Markowitz V."/>
            <person name="Cheng J.-F."/>
            <person name="Hugenholtz P."/>
            <person name="Woyke T."/>
            <person name="Wu D."/>
            <person name="Spring S."/>
            <person name="Lang E."/>
            <person name="Kopitz M."/>
            <person name="Brambilla E."/>
            <person name="Klenk H.-P."/>
            <person name="Eisen J.A."/>
        </authorList>
    </citation>
    <scope>NUCLEOTIDE SEQUENCE [LARGE SCALE GENOMIC DNA]</scope>
    <source>
        <strain evidence="2">ATCC 23117 / DSM 6794 / NBRC 15988 / NCIMB 1366 / Sio-4</strain>
    </source>
</reference>
<evidence type="ECO:0000313" key="1">
    <source>
        <dbReference type="EMBL" id="AFM04085.1"/>
    </source>
</evidence>
<sequence>MSFFRLFQDNHFYIVLNLSIKYTLTLQNFYTMNTPNNSNQLDTQNEIFAELENELHIEELEERLEMTTDGGGDELEPPKLPWPIG</sequence>
<dbReference type="Proteomes" id="UP000006054">
    <property type="component" value="Chromosome"/>
</dbReference>
<name>I4AJF0_BERLS</name>
<organism evidence="1 2">
    <name type="scientific">Bernardetia litoralis (strain ATCC 23117 / DSM 6794 / NBRC 15988 / NCIMB 1366 / Fx l1 / Sio-4)</name>
    <name type="common">Flexibacter litoralis</name>
    <dbReference type="NCBI Taxonomy" id="880071"/>
    <lineage>
        <taxon>Bacteria</taxon>
        <taxon>Pseudomonadati</taxon>
        <taxon>Bacteroidota</taxon>
        <taxon>Cytophagia</taxon>
        <taxon>Cytophagales</taxon>
        <taxon>Bernardetiaceae</taxon>
        <taxon>Bernardetia</taxon>
    </lineage>
</organism>